<evidence type="ECO:0000259" key="1">
    <source>
        <dbReference type="Pfam" id="PF13843"/>
    </source>
</evidence>
<dbReference type="InterPro" id="IPR029526">
    <property type="entry name" value="PGBD"/>
</dbReference>
<evidence type="ECO:0000313" key="3">
    <source>
        <dbReference type="Proteomes" id="UP001159363"/>
    </source>
</evidence>
<dbReference type="PANTHER" id="PTHR46599:SF6">
    <property type="entry name" value="DUAL SPECIFICITY PHOSPHATASE 26"/>
    <property type="match status" value="1"/>
</dbReference>
<dbReference type="EMBL" id="JARBHB010000007">
    <property type="protein sequence ID" value="KAJ8879739.1"/>
    <property type="molecule type" value="Genomic_DNA"/>
</dbReference>
<protein>
    <recommendedName>
        <fullName evidence="1">PiggyBac transposable element-derived protein domain-containing protein</fullName>
    </recommendedName>
</protein>
<proteinExistence type="predicted"/>
<dbReference type="Proteomes" id="UP001159363">
    <property type="component" value="Chromosome 6"/>
</dbReference>
<evidence type="ECO:0000313" key="2">
    <source>
        <dbReference type="EMBL" id="KAJ8879739.1"/>
    </source>
</evidence>
<feature type="domain" description="PiggyBac transposable element-derived protein" evidence="1">
    <location>
        <begin position="1"/>
        <end position="135"/>
    </location>
</feature>
<accession>A0ABQ9H616</accession>
<organism evidence="2 3">
    <name type="scientific">Dryococelus australis</name>
    <dbReference type="NCBI Taxonomy" id="614101"/>
    <lineage>
        <taxon>Eukaryota</taxon>
        <taxon>Metazoa</taxon>
        <taxon>Ecdysozoa</taxon>
        <taxon>Arthropoda</taxon>
        <taxon>Hexapoda</taxon>
        <taxon>Insecta</taxon>
        <taxon>Pterygota</taxon>
        <taxon>Neoptera</taxon>
        <taxon>Polyneoptera</taxon>
        <taxon>Phasmatodea</taxon>
        <taxon>Verophasmatodea</taxon>
        <taxon>Anareolatae</taxon>
        <taxon>Phasmatidae</taxon>
        <taxon>Eurycanthinae</taxon>
        <taxon>Dryococelus</taxon>
    </lineage>
</organism>
<comment type="caution">
    <text evidence="2">The sequence shown here is derived from an EMBL/GenBank/DDBJ whole genome shotgun (WGS) entry which is preliminary data.</text>
</comment>
<dbReference type="Pfam" id="PF13843">
    <property type="entry name" value="DDE_Tnp_1_7"/>
    <property type="match status" value="1"/>
</dbReference>
<sequence>MDNYFTSVGLAEELLKDHKMSIIGTIRKNKSDITPLFLDTKERPVHSTMFGFGEKCLLVSDVPKKGKNLLMISTVTIDESTGDMCKPEVITFYNLTKGGVDVIDEMTASYSVSRISNCWPFTAFFTIMNITCINSLIIYKSLDLMKPHLVARASIPTLPGQLVCQIKQVSGLQVVDNLPPPTEGFCGI</sequence>
<gene>
    <name evidence="2" type="ORF">PR048_020347</name>
</gene>
<keyword evidence="3" id="KW-1185">Reference proteome</keyword>
<reference evidence="2 3" key="1">
    <citation type="submission" date="2023-02" db="EMBL/GenBank/DDBJ databases">
        <title>LHISI_Scaffold_Assembly.</title>
        <authorList>
            <person name="Stuart O.P."/>
            <person name="Cleave R."/>
            <person name="Magrath M.J.L."/>
            <person name="Mikheyev A.S."/>
        </authorList>
    </citation>
    <scope>NUCLEOTIDE SEQUENCE [LARGE SCALE GENOMIC DNA]</scope>
    <source>
        <strain evidence="2">Daus_M_001</strain>
        <tissue evidence="2">Leg muscle</tissue>
    </source>
</reference>
<dbReference type="PANTHER" id="PTHR46599">
    <property type="entry name" value="PIGGYBAC TRANSPOSABLE ELEMENT-DERIVED PROTEIN 4"/>
    <property type="match status" value="1"/>
</dbReference>
<name>A0ABQ9H616_9NEOP</name>